<evidence type="ECO:0000256" key="1">
    <source>
        <dbReference type="ARBA" id="ARBA00022490"/>
    </source>
</evidence>
<dbReference type="AlphaFoldDB" id="A0A1H1D206"/>
<sequence length="182" mass="19654">MAEQQAAPLVVGRVVKPHGVRGEFVVEVRSDSPDRRFVAGAVLGVVRKSGGGDPESSLELVAARWHAGRLLVEAEGISSRDAAERLRGALLTVNRDELEALDDPDEFHDYQLEGLSVRRPDDTVLGSVVGVVHTPAGELLSISLEQEQHEALVPFVNDIVVEVSVERGVLVVDPPEGLLDRF</sequence>
<dbReference type="GO" id="GO:0043022">
    <property type="term" value="F:ribosome binding"/>
    <property type="evidence" value="ECO:0007669"/>
    <property type="project" value="InterPro"/>
</dbReference>
<evidence type="ECO:0000256" key="5">
    <source>
        <dbReference type="HAMAP-Rule" id="MF_00014"/>
    </source>
</evidence>
<evidence type="ECO:0000256" key="4">
    <source>
        <dbReference type="ARBA" id="ARBA00023186"/>
    </source>
</evidence>
<dbReference type="PANTHER" id="PTHR33692:SF1">
    <property type="entry name" value="RIBOSOME MATURATION FACTOR RIMM"/>
    <property type="match status" value="1"/>
</dbReference>
<evidence type="ECO:0000256" key="2">
    <source>
        <dbReference type="ARBA" id="ARBA00022517"/>
    </source>
</evidence>
<dbReference type="SUPFAM" id="SSF50447">
    <property type="entry name" value="Translation proteins"/>
    <property type="match status" value="1"/>
</dbReference>
<keyword evidence="4 5" id="KW-0143">Chaperone</keyword>
<feature type="domain" description="Ribosome maturation factor RimM PRC barrel" evidence="7">
    <location>
        <begin position="111"/>
        <end position="178"/>
    </location>
</feature>
<dbReference type="GO" id="GO:0042274">
    <property type="term" value="P:ribosomal small subunit biogenesis"/>
    <property type="evidence" value="ECO:0007669"/>
    <property type="project" value="UniProtKB-UniRule"/>
</dbReference>
<comment type="domain">
    <text evidence="5">The PRC barrel domain binds ribosomal protein uS19.</text>
</comment>
<keyword evidence="9" id="KW-1185">Reference proteome</keyword>
<comment type="subcellular location">
    <subcellularLocation>
        <location evidence="5">Cytoplasm</location>
    </subcellularLocation>
</comment>
<dbReference type="HAMAP" id="MF_00014">
    <property type="entry name" value="Ribosome_mat_RimM"/>
    <property type="match status" value="1"/>
</dbReference>
<dbReference type="Gene3D" id="2.40.30.60">
    <property type="entry name" value="RimM"/>
    <property type="match status" value="1"/>
</dbReference>
<dbReference type="InterPro" id="IPR002676">
    <property type="entry name" value="RimM_N"/>
</dbReference>
<organism evidence="8 9">
    <name type="scientific">Actinopolyspora saharensis</name>
    <dbReference type="NCBI Taxonomy" id="995062"/>
    <lineage>
        <taxon>Bacteria</taxon>
        <taxon>Bacillati</taxon>
        <taxon>Actinomycetota</taxon>
        <taxon>Actinomycetes</taxon>
        <taxon>Actinopolysporales</taxon>
        <taxon>Actinopolysporaceae</taxon>
        <taxon>Actinopolyspora</taxon>
    </lineage>
</organism>
<comment type="similarity">
    <text evidence="5">Belongs to the RimM family.</text>
</comment>
<evidence type="ECO:0000313" key="8">
    <source>
        <dbReference type="EMBL" id="SDQ70513.1"/>
    </source>
</evidence>
<comment type="subunit">
    <text evidence="5">Binds ribosomal protein uS19.</text>
</comment>
<dbReference type="Pfam" id="PF01782">
    <property type="entry name" value="RimM"/>
    <property type="match status" value="1"/>
</dbReference>
<dbReference type="OrthoDB" id="5381335at2"/>
<comment type="function">
    <text evidence="5">An accessory protein needed during the final step in the assembly of 30S ribosomal subunit, possibly for assembly of the head region. Essential for efficient processing of 16S rRNA. May be needed both before and after RbfA during the maturation of 16S rRNA. It has affinity for free ribosomal 30S subunits but not for 70S ribosomes.</text>
</comment>
<proteinExistence type="inferred from homology"/>
<dbReference type="Proteomes" id="UP000199301">
    <property type="component" value="Unassembled WGS sequence"/>
</dbReference>
<dbReference type="GO" id="GO:0005737">
    <property type="term" value="C:cytoplasm"/>
    <property type="evidence" value="ECO:0007669"/>
    <property type="project" value="UniProtKB-SubCell"/>
</dbReference>
<dbReference type="InterPro" id="IPR009000">
    <property type="entry name" value="Transl_B-barrel_sf"/>
</dbReference>
<evidence type="ECO:0000256" key="3">
    <source>
        <dbReference type="ARBA" id="ARBA00022552"/>
    </source>
</evidence>
<dbReference type="InterPro" id="IPR011033">
    <property type="entry name" value="PRC_barrel-like_sf"/>
</dbReference>
<dbReference type="InterPro" id="IPR056792">
    <property type="entry name" value="PRC_RimM"/>
</dbReference>
<dbReference type="NCBIfam" id="TIGR02273">
    <property type="entry name" value="16S_RimM"/>
    <property type="match status" value="1"/>
</dbReference>
<protein>
    <recommendedName>
        <fullName evidence="5">Ribosome maturation factor RimM</fullName>
    </recommendedName>
</protein>
<dbReference type="STRING" id="995062.SAMN04489718_1859"/>
<dbReference type="Pfam" id="PF24986">
    <property type="entry name" value="PRC_RimM"/>
    <property type="match status" value="1"/>
</dbReference>
<dbReference type="GO" id="GO:0006364">
    <property type="term" value="P:rRNA processing"/>
    <property type="evidence" value="ECO:0007669"/>
    <property type="project" value="UniProtKB-UniRule"/>
</dbReference>
<dbReference type="EMBL" id="FNKO01000002">
    <property type="protein sequence ID" value="SDQ70513.1"/>
    <property type="molecule type" value="Genomic_DNA"/>
</dbReference>
<keyword evidence="2 5" id="KW-0690">Ribosome biogenesis</keyword>
<keyword evidence="1 5" id="KW-0963">Cytoplasm</keyword>
<evidence type="ECO:0000259" key="6">
    <source>
        <dbReference type="Pfam" id="PF01782"/>
    </source>
</evidence>
<accession>A0A1H1D206</accession>
<dbReference type="InterPro" id="IPR011961">
    <property type="entry name" value="RimM"/>
</dbReference>
<reference evidence="9" key="1">
    <citation type="submission" date="2016-10" db="EMBL/GenBank/DDBJ databases">
        <authorList>
            <person name="Varghese N."/>
            <person name="Submissions S."/>
        </authorList>
    </citation>
    <scope>NUCLEOTIDE SEQUENCE [LARGE SCALE GENOMIC DNA]</scope>
    <source>
        <strain evidence="9">DSM 45459</strain>
    </source>
</reference>
<dbReference type="InterPro" id="IPR036976">
    <property type="entry name" value="RimM_N_sf"/>
</dbReference>
<evidence type="ECO:0000313" key="9">
    <source>
        <dbReference type="Proteomes" id="UP000199301"/>
    </source>
</evidence>
<dbReference type="PANTHER" id="PTHR33692">
    <property type="entry name" value="RIBOSOME MATURATION FACTOR RIMM"/>
    <property type="match status" value="1"/>
</dbReference>
<dbReference type="SUPFAM" id="SSF50346">
    <property type="entry name" value="PRC-barrel domain"/>
    <property type="match status" value="1"/>
</dbReference>
<name>A0A1H1D206_9ACTN</name>
<feature type="domain" description="RimM N-terminal" evidence="6">
    <location>
        <begin position="10"/>
        <end position="96"/>
    </location>
</feature>
<evidence type="ECO:0000259" key="7">
    <source>
        <dbReference type="Pfam" id="PF24986"/>
    </source>
</evidence>
<keyword evidence="3 5" id="KW-0698">rRNA processing</keyword>
<dbReference type="GO" id="GO:0005840">
    <property type="term" value="C:ribosome"/>
    <property type="evidence" value="ECO:0007669"/>
    <property type="project" value="InterPro"/>
</dbReference>
<dbReference type="Gene3D" id="2.30.30.240">
    <property type="entry name" value="PRC-barrel domain"/>
    <property type="match status" value="1"/>
</dbReference>
<dbReference type="RefSeq" id="WP_092522987.1">
    <property type="nucleotide sequence ID" value="NZ_FNKO01000002.1"/>
</dbReference>
<gene>
    <name evidence="5" type="primary">rimM</name>
    <name evidence="8" type="ORF">SAMN04489718_1859</name>
</gene>